<dbReference type="CDD" id="cd02439">
    <property type="entry name" value="DMB-PRT_CobT"/>
    <property type="match status" value="1"/>
</dbReference>
<comment type="pathway">
    <text evidence="1 10">Nucleoside biosynthesis; alpha-ribazole biosynthesis; alpha-ribazole from 5,6-dimethylbenzimidazole: step 1/2.</text>
</comment>
<evidence type="ECO:0000256" key="10">
    <source>
        <dbReference type="HAMAP-Rule" id="MF_00230"/>
    </source>
</evidence>
<reference evidence="11 12" key="1">
    <citation type="journal article" date="2012" name="J. Bacteriol.">
        <title>Draft Genome Sequence of Novosphingobium nitrogenifigens Y88T.</title>
        <authorList>
            <person name="Strabala T.J."/>
            <person name="Macdonald L."/>
            <person name="Liu V."/>
            <person name="Smit A.M."/>
        </authorList>
    </citation>
    <scope>NUCLEOTIDE SEQUENCE [LARGE SCALE GENOMIC DNA]</scope>
    <source>
        <strain evidence="11 12">DSM 19370</strain>
    </source>
</reference>
<evidence type="ECO:0000313" key="12">
    <source>
        <dbReference type="Proteomes" id="UP000004728"/>
    </source>
</evidence>
<dbReference type="RefSeq" id="WP_008071982.1">
    <property type="nucleotide sequence ID" value="NZ_AQWK01000014.1"/>
</dbReference>
<dbReference type="FunCoup" id="F1Z392">
    <property type="interactions" value="108"/>
</dbReference>
<evidence type="ECO:0000256" key="9">
    <source>
        <dbReference type="ARBA" id="ARBA00047340"/>
    </source>
</evidence>
<dbReference type="InterPro" id="IPR036087">
    <property type="entry name" value="Nict_dMeBzImd_PRibTrfase_sf"/>
</dbReference>
<dbReference type="EMBL" id="AEWJ01000002">
    <property type="protein sequence ID" value="EGD60921.1"/>
    <property type="molecule type" value="Genomic_DNA"/>
</dbReference>
<keyword evidence="7 10" id="KW-0808">Transferase</keyword>
<dbReference type="Pfam" id="PF02277">
    <property type="entry name" value="DBI_PRT"/>
    <property type="match status" value="1"/>
</dbReference>
<dbReference type="PANTHER" id="PTHR43463">
    <property type="entry name" value="NICOTINATE-NUCLEOTIDE--DIMETHYLBENZIMIDAZOLE PHOSPHORIBOSYLTRANSFERASE"/>
    <property type="match status" value="1"/>
</dbReference>
<protein>
    <recommendedName>
        <fullName evidence="4 10">Nicotinate-nucleotide--dimethylbenzimidazole phosphoribosyltransferase</fullName>
        <shortName evidence="10">NN:DBI PRT</shortName>
        <ecNumber evidence="3 10">2.4.2.21</ecNumber>
    </recommendedName>
    <alternativeName>
        <fullName evidence="8 10">N(1)-alpha-phosphoribosyltransferase</fullName>
    </alternativeName>
</protein>
<evidence type="ECO:0000313" key="11">
    <source>
        <dbReference type="EMBL" id="EGD60921.1"/>
    </source>
</evidence>
<evidence type="ECO:0000256" key="6">
    <source>
        <dbReference type="ARBA" id="ARBA00022676"/>
    </source>
</evidence>
<evidence type="ECO:0000256" key="5">
    <source>
        <dbReference type="ARBA" id="ARBA00022573"/>
    </source>
</evidence>
<dbReference type="EC" id="2.4.2.21" evidence="3 10"/>
<comment type="catalytic activity">
    <reaction evidence="9 10">
        <text>5,6-dimethylbenzimidazole + nicotinate beta-D-ribonucleotide = alpha-ribazole 5'-phosphate + nicotinate + H(+)</text>
        <dbReference type="Rhea" id="RHEA:11196"/>
        <dbReference type="ChEBI" id="CHEBI:15378"/>
        <dbReference type="ChEBI" id="CHEBI:15890"/>
        <dbReference type="ChEBI" id="CHEBI:32544"/>
        <dbReference type="ChEBI" id="CHEBI:57502"/>
        <dbReference type="ChEBI" id="CHEBI:57918"/>
        <dbReference type="EC" id="2.4.2.21"/>
    </reaction>
</comment>
<proteinExistence type="inferred from homology"/>
<evidence type="ECO:0000256" key="4">
    <source>
        <dbReference type="ARBA" id="ARBA00015486"/>
    </source>
</evidence>
<comment type="function">
    <text evidence="10">Catalyzes the synthesis of alpha-ribazole-5'-phosphate from nicotinate mononucleotide (NAMN) and 5,6-dimethylbenzimidazole (DMB).</text>
</comment>
<dbReference type="SUPFAM" id="SSF52733">
    <property type="entry name" value="Nicotinate mononucleotide:5,6-dimethylbenzimidazole phosphoribosyltransferase (CobT)"/>
    <property type="match status" value="1"/>
</dbReference>
<dbReference type="UniPathway" id="UPA00061">
    <property type="reaction ID" value="UER00516"/>
</dbReference>
<dbReference type="GO" id="GO:0008939">
    <property type="term" value="F:nicotinate-nucleotide-dimethylbenzimidazole phosphoribosyltransferase activity"/>
    <property type="evidence" value="ECO:0007669"/>
    <property type="project" value="UniProtKB-UniRule"/>
</dbReference>
<dbReference type="Gene3D" id="1.10.1610.10">
    <property type="match status" value="1"/>
</dbReference>
<keyword evidence="5 10" id="KW-0169">Cobalamin biosynthesis</keyword>
<evidence type="ECO:0000256" key="2">
    <source>
        <dbReference type="ARBA" id="ARBA00007110"/>
    </source>
</evidence>
<dbReference type="NCBIfam" id="TIGR03160">
    <property type="entry name" value="cobT_DBIPRT"/>
    <property type="match status" value="1"/>
</dbReference>
<accession>F1Z392</accession>
<sequence>MSLQSLVSPLPHDKGADLRPFATRADFEAALAAPCAPDAEAREAARARQAELTKPLGSLGQLEDMAVFFAGWQSHARPALTRARAVVFAGNHGFAVHGVSAYPTSVTAQMVANFRAGGAGVNALSGAAGMELAVVELDLDTPTHDFTTAPAMSEAECLAALNAGAASVDPDLDLFAPGEMGIGNTTAAAAISAHVFGGTGADWIGPGTGLDNDGMARKLAVIDRALAFHADAPRTAFETLRRLGGREIAAMAGAILQARRLRIPIMLDGFICCSALAALTQDGAGITDHCLAGHCSAEPGHMRLLGHLGLEPLLRLSLRLGEASGACVAVPLVRSALAAHNEMATFAQAGVSAGQ</sequence>
<comment type="caution">
    <text evidence="11">The sequence shown here is derived from an EMBL/GenBank/DDBJ whole genome shotgun (WGS) entry which is preliminary data.</text>
</comment>
<dbReference type="InterPro" id="IPR023195">
    <property type="entry name" value="Nict_dMeBzImd_PRibTrfase_N"/>
</dbReference>
<dbReference type="Proteomes" id="UP000004728">
    <property type="component" value="Unassembled WGS sequence"/>
</dbReference>
<dbReference type="InterPro" id="IPR003200">
    <property type="entry name" value="Nict_dMeBzImd_PRibTrfase"/>
</dbReference>
<dbReference type="Gene3D" id="3.40.50.10210">
    <property type="match status" value="1"/>
</dbReference>
<comment type="similarity">
    <text evidence="2 10">Belongs to the CobT family.</text>
</comment>
<keyword evidence="12" id="KW-1185">Reference proteome</keyword>
<gene>
    <name evidence="10" type="primary">cobT</name>
    <name evidence="11" type="ORF">Y88_3425</name>
</gene>
<evidence type="ECO:0000256" key="1">
    <source>
        <dbReference type="ARBA" id="ARBA00005049"/>
    </source>
</evidence>
<dbReference type="STRING" id="983920.Y88_3425"/>
<feature type="active site" description="Proton acceptor" evidence="10">
    <location>
        <position position="322"/>
    </location>
</feature>
<evidence type="ECO:0000256" key="7">
    <source>
        <dbReference type="ARBA" id="ARBA00022679"/>
    </source>
</evidence>
<dbReference type="eggNOG" id="COG2038">
    <property type="taxonomic scope" value="Bacteria"/>
</dbReference>
<dbReference type="HOGENOM" id="CLU_002982_0_1_5"/>
<dbReference type="AlphaFoldDB" id="F1Z392"/>
<dbReference type="NCBIfam" id="NF000996">
    <property type="entry name" value="PRK00105.1"/>
    <property type="match status" value="1"/>
</dbReference>
<name>F1Z392_9SPHN</name>
<dbReference type="HAMAP" id="MF_00230">
    <property type="entry name" value="CobT"/>
    <property type="match status" value="1"/>
</dbReference>
<keyword evidence="6 10" id="KW-0328">Glycosyltransferase</keyword>
<dbReference type="OrthoDB" id="9781491at2"/>
<dbReference type="GO" id="GO:0009236">
    <property type="term" value="P:cobalamin biosynthetic process"/>
    <property type="evidence" value="ECO:0007669"/>
    <property type="project" value="UniProtKB-UniRule"/>
</dbReference>
<evidence type="ECO:0000256" key="3">
    <source>
        <dbReference type="ARBA" id="ARBA00011991"/>
    </source>
</evidence>
<dbReference type="InterPro" id="IPR017846">
    <property type="entry name" value="Nict_dMeBzImd_PRibTrfase_bact"/>
</dbReference>
<evidence type="ECO:0000256" key="8">
    <source>
        <dbReference type="ARBA" id="ARBA00030686"/>
    </source>
</evidence>
<organism evidence="11 12">
    <name type="scientific">Novosphingobium nitrogenifigens DSM 19370</name>
    <dbReference type="NCBI Taxonomy" id="983920"/>
    <lineage>
        <taxon>Bacteria</taxon>
        <taxon>Pseudomonadati</taxon>
        <taxon>Pseudomonadota</taxon>
        <taxon>Alphaproteobacteria</taxon>
        <taxon>Sphingomonadales</taxon>
        <taxon>Sphingomonadaceae</taxon>
        <taxon>Novosphingobium</taxon>
    </lineage>
</organism>
<dbReference type="InParanoid" id="F1Z392"/>
<dbReference type="PANTHER" id="PTHR43463:SF1">
    <property type="entry name" value="NICOTINATE-NUCLEOTIDE--DIMETHYLBENZIMIDAZOLE PHOSPHORIBOSYLTRANSFERASE"/>
    <property type="match status" value="1"/>
</dbReference>